<dbReference type="AlphaFoldDB" id="A0AAD7L3N9"/>
<comment type="caution">
    <text evidence="4">The sequence shown here is derived from an EMBL/GenBank/DDBJ whole genome shotgun (WGS) entry which is preliminary data.</text>
</comment>
<dbReference type="GO" id="GO:0016746">
    <property type="term" value="F:acyltransferase activity"/>
    <property type="evidence" value="ECO:0007669"/>
    <property type="project" value="UniProtKB-KW"/>
</dbReference>
<proteinExistence type="inferred from homology"/>
<dbReference type="InterPro" id="IPR050898">
    <property type="entry name" value="Plant_acyltransferase"/>
</dbReference>
<accession>A0AAD7L3N9</accession>
<sequence>MVALSVIRSRRGLVRPAEQTPSTTLNLSLIDSLPSVRWYVQSLHVFKHGPDAATVIREALSRALVHYYPVAGRIKESDQGYLQVECSADDGVWFVEASADYTLESVNYFGCADSQIPCHDLFPDSIPKTECKDHLVQMQVTQFACGGFVIGLLFYHSLFDGIGAAQFLNAIGELARNHENLSVIPVWHRDFLPRPPRKANVVALSPNQLPPPMPHKLEQANIDTSLDHIQQLKQEFHEITGQICSTFEIMAAKLWISRTRAINLEPSTQVKLIIVANCRHLMNPPLPEGFYGNGILPITITTSCDSLSRASLFDVVIMIQAAKKNLPTEIAKYLYGDNKLNGNENPLISFPYHHDYTVLLISDWKQLGFDHADYQWGPPVHVCPVLEFVIFPFVYLRPMPSATKGTRSLTWCVDEAHRQSFLDQMGEL</sequence>
<dbReference type="EMBL" id="JARAOO010000011">
    <property type="protein sequence ID" value="KAJ7950989.1"/>
    <property type="molecule type" value="Genomic_DNA"/>
</dbReference>
<evidence type="ECO:0000256" key="3">
    <source>
        <dbReference type="ARBA" id="ARBA00023315"/>
    </source>
</evidence>
<keyword evidence="3" id="KW-0012">Acyltransferase</keyword>
<keyword evidence="5" id="KW-1185">Reference proteome</keyword>
<evidence type="ECO:0000256" key="1">
    <source>
        <dbReference type="ARBA" id="ARBA00009861"/>
    </source>
</evidence>
<dbReference type="Gene3D" id="3.30.559.10">
    <property type="entry name" value="Chloramphenicol acetyltransferase-like domain"/>
    <property type="match status" value="2"/>
</dbReference>
<dbReference type="InterPro" id="IPR023213">
    <property type="entry name" value="CAT-like_dom_sf"/>
</dbReference>
<dbReference type="KEGG" id="qsa:O6P43_027096"/>
<evidence type="ECO:0000313" key="4">
    <source>
        <dbReference type="EMBL" id="KAJ7950989.1"/>
    </source>
</evidence>
<evidence type="ECO:0000313" key="5">
    <source>
        <dbReference type="Proteomes" id="UP001163823"/>
    </source>
</evidence>
<dbReference type="Proteomes" id="UP001163823">
    <property type="component" value="Chromosome 11"/>
</dbReference>
<dbReference type="Pfam" id="PF02458">
    <property type="entry name" value="Transferase"/>
    <property type="match status" value="1"/>
</dbReference>
<gene>
    <name evidence="4" type="ORF">O6P43_027096</name>
</gene>
<reference evidence="4" key="1">
    <citation type="journal article" date="2023" name="Science">
        <title>Elucidation of the pathway for biosynthesis of saponin adjuvants from the soapbark tree.</title>
        <authorList>
            <person name="Reed J."/>
            <person name="Orme A."/>
            <person name="El-Demerdash A."/>
            <person name="Owen C."/>
            <person name="Martin L.B.B."/>
            <person name="Misra R.C."/>
            <person name="Kikuchi S."/>
            <person name="Rejzek M."/>
            <person name="Martin A.C."/>
            <person name="Harkess A."/>
            <person name="Leebens-Mack J."/>
            <person name="Louveau T."/>
            <person name="Stephenson M.J."/>
            <person name="Osbourn A."/>
        </authorList>
    </citation>
    <scope>NUCLEOTIDE SEQUENCE</scope>
    <source>
        <strain evidence="4">S10</strain>
    </source>
</reference>
<organism evidence="4 5">
    <name type="scientific">Quillaja saponaria</name>
    <name type="common">Soap bark tree</name>
    <dbReference type="NCBI Taxonomy" id="32244"/>
    <lineage>
        <taxon>Eukaryota</taxon>
        <taxon>Viridiplantae</taxon>
        <taxon>Streptophyta</taxon>
        <taxon>Embryophyta</taxon>
        <taxon>Tracheophyta</taxon>
        <taxon>Spermatophyta</taxon>
        <taxon>Magnoliopsida</taxon>
        <taxon>eudicotyledons</taxon>
        <taxon>Gunneridae</taxon>
        <taxon>Pentapetalae</taxon>
        <taxon>rosids</taxon>
        <taxon>fabids</taxon>
        <taxon>Fabales</taxon>
        <taxon>Quillajaceae</taxon>
        <taxon>Quillaja</taxon>
    </lineage>
</organism>
<evidence type="ECO:0000256" key="2">
    <source>
        <dbReference type="ARBA" id="ARBA00022679"/>
    </source>
</evidence>
<dbReference type="PANTHER" id="PTHR31147:SF1">
    <property type="entry name" value="ACYL TRANSFERASE 4"/>
    <property type="match status" value="1"/>
</dbReference>
<keyword evidence="2" id="KW-0808">Transferase</keyword>
<dbReference type="PANTHER" id="PTHR31147">
    <property type="entry name" value="ACYL TRANSFERASE 4"/>
    <property type="match status" value="1"/>
</dbReference>
<name>A0AAD7L3N9_QUISA</name>
<protein>
    <submittedName>
        <fullName evidence="4">3'-N-debenzoyl-2'-deoxytaxol N-benzoyltransferase</fullName>
    </submittedName>
</protein>
<comment type="similarity">
    <text evidence="1">Belongs to the plant acyltransferase family.</text>
</comment>